<evidence type="ECO:0000313" key="8">
    <source>
        <dbReference type="EMBL" id="KAF9522011.1"/>
    </source>
</evidence>
<keyword evidence="9" id="KW-1185">Reference proteome</keyword>
<dbReference type="SUPFAM" id="SSF82199">
    <property type="entry name" value="SET domain"/>
    <property type="match status" value="1"/>
</dbReference>
<dbReference type="GO" id="GO:0006355">
    <property type="term" value="P:regulation of DNA-templated transcription"/>
    <property type="evidence" value="ECO:0007669"/>
    <property type="project" value="TreeGrafter"/>
</dbReference>
<evidence type="ECO:0000256" key="5">
    <source>
        <dbReference type="SAM" id="MobiDB-lite"/>
    </source>
</evidence>
<keyword evidence="1" id="KW-0479">Metal-binding</keyword>
<dbReference type="GO" id="GO:0070210">
    <property type="term" value="C:Rpd3L-Expanded complex"/>
    <property type="evidence" value="ECO:0007669"/>
    <property type="project" value="TreeGrafter"/>
</dbReference>
<dbReference type="SMART" id="SM00317">
    <property type="entry name" value="SET"/>
    <property type="match status" value="1"/>
</dbReference>
<dbReference type="SUPFAM" id="SSF57903">
    <property type="entry name" value="FYVE/PHD zinc finger"/>
    <property type="match status" value="1"/>
</dbReference>
<dbReference type="InterPro" id="IPR011011">
    <property type="entry name" value="Znf_FYVE_PHD"/>
</dbReference>
<keyword evidence="2" id="KW-0863">Zinc-finger</keyword>
<feature type="non-terminal residue" evidence="8">
    <location>
        <position position="1"/>
    </location>
</feature>
<keyword evidence="3" id="KW-0862">Zinc</keyword>
<feature type="domain" description="SET" evidence="7">
    <location>
        <begin position="219"/>
        <end position="355"/>
    </location>
</feature>
<dbReference type="AlphaFoldDB" id="A0A9P6E3S0"/>
<evidence type="ECO:0008006" key="10">
    <source>
        <dbReference type="Google" id="ProtNLM"/>
    </source>
</evidence>
<feature type="region of interest" description="Disordered" evidence="5">
    <location>
        <begin position="66"/>
        <end position="146"/>
    </location>
</feature>
<dbReference type="InterPro" id="IPR046341">
    <property type="entry name" value="SET_dom_sf"/>
</dbReference>
<accession>A0A9P6E3S0</accession>
<feature type="domain" description="Zinc finger PHD-type" evidence="6">
    <location>
        <begin position="6"/>
        <end position="50"/>
    </location>
</feature>
<dbReference type="Pfam" id="PF00856">
    <property type="entry name" value="SET"/>
    <property type="match status" value="1"/>
</dbReference>
<evidence type="ECO:0000313" key="9">
    <source>
        <dbReference type="Proteomes" id="UP000807306"/>
    </source>
</evidence>
<dbReference type="Proteomes" id="UP000807306">
    <property type="component" value="Unassembled WGS sequence"/>
</dbReference>
<evidence type="ECO:0000259" key="6">
    <source>
        <dbReference type="SMART" id="SM00249"/>
    </source>
</evidence>
<evidence type="ECO:0000256" key="4">
    <source>
        <dbReference type="ARBA" id="ARBA00022853"/>
    </source>
</evidence>
<evidence type="ECO:0000256" key="1">
    <source>
        <dbReference type="ARBA" id="ARBA00022723"/>
    </source>
</evidence>
<dbReference type="InterPro" id="IPR001214">
    <property type="entry name" value="SET_dom"/>
</dbReference>
<organism evidence="8 9">
    <name type="scientific">Crepidotus variabilis</name>
    <dbReference type="NCBI Taxonomy" id="179855"/>
    <lineage>
        <taxon>Eukaryota</taxon>
        <taxon>Fungi</taxon>
        <taxon>Dikarya</taxon>
        <taxon>Basidiomycota</taxon>
        <taxon>Agaricomycotina</taxon>
        <taxon>Agaricomycetes</taxon>
        <taxon>Agaricomycetidae</taxon>
        <taxon>Agaricales</taxon>
        <taxon>Agaricineae</taxon>
        <taxon>Crepidotaceae</taxon>
        <taxon>Crepidotus</taxon>
    </lineage>
</organism>
<dbReference type="GO" id="GO:0006325">
    <property type="term" value="P:chromatin organization"/>
    <property type="evidence" value="ECO:0007669"/>
    <property type="project" value="UniProtKB-KW"/>
</dbReference>
<sequence length="370" mass="39996">STEAVDCICGFAVDDGFSIACDVCSKWCHSACFGIAQGAVPEKFLCWACKPRPPAEKERAVRLQRDKLKLADAASTGGGRRKSSPGLERRGRRGTTAGATAPAAIETTTSGTGKKKRRPSIMQPPPTTPNNTCTPTTTTNGNAEDEHIDIDNEPWKESYVHIAEDIIPSDDTRSKLRQQAANWRGITALGSTPAVVPSTTLTLTPPISIKPIPLQTTLNPFLSHNLNPHVLPPSFALHTTQPIPSQTLITPFRSCVTPSSAYLSDPLNAYAHLGMPKPYVHLLGPPLDVALDARLVGNQGRFVRWGCRPNAALRPVMCDKPSDDENSLGFGVFALRDLKANEEIVLGWEWDDGNAVHNLPALLQAPYTFP</sequence>
<dbReference type="Gene3D" id="3.30.40.10">
    <property type="entry name" value="Zinc/RING finger domain, C3HC4 (zinc finger)"/>
    <property type="match status" value="1"/>
</dbReference>
<feature type="non-terminal residue" evidence="8">
    <location>
        <position position="370"/>
    </location>
</feature>
<dbReference type="PANTHER" id="PTHR46462">
    <property type="entry name" value="UPSET, ISOFORM A"/>
    <property type="match status" value="1"/>
</dbReference>
<gene>
    <name evidence="8" type="ORF">CPB83DRAFT_737818</name>
</gene>
<dbReference type="InterPro" id="IPR001965">
    <property type="entry name" value="Znf_PHD"/>
</dbReference>
<dbReference type="PANTHER" id="PTHR46462:SF3">
    <property type="entry name" value="UPSET, ISOFORM A"/>
    <property type="match status" value="1"/>
</dbReference>
<feature type="compositionally biased region" description="Low complexity" evidence="5">
    <location>
        <begin position="94"/>
        <end position="112"/>
    </location>
</feature>
<dbReference type="InterPro" id="IPR013083">
    <property type="entry name" value="Znf_RING/FYVE/PHD"/>
</dbReference>
<feature type="compositionally biased region" description="Low complexity" evidence="5">
    <location>
        <begin position="129"/>
        <end position="140"/>
    </location>
</feature>
<evidence type="ECO:0000256" key="2">
    <source>
        <dbReference type="ARBA" id="ARBA00022771"/>
    </source>
</evidence>
<dbReference type="EMBL" id="MU157967">
    <property type="protein sequence ID" value="KAF9522011.1"/>
    <property type="molecule type" value="Genomic_DNA"/>
</dbReference>
<dbReference type="OrthoDB" id="79252at2759"/>
<keyword evidence="4" id="KW-0156">Chromatin regulator</keyword>
<dbReference type="GO" id="GO:0034967">
    <property type="term" value="C:Set3 complex"/>
    <property type="evidence" value="ECO:0007669"/>
    <property type="project" value="TreeGrafter"/>
</dbReference>
<comment type="caution">
    <text evidence="8">The sequence shown here is derived from an EMBL/GenBank/DDBJ whole genome shotgun (WGS) entry which is preliminary data.</text>
</comment>
<proteinExistence type="predicted"/>
<dbReference type="GO" id="GO:0008270">
    <property type="term" value="F:zinc ion binding"/>
    <property type="evidence" value="ECO:0007669"/>
    <property type="project" value="UniProtKB-KW"/>
</dbReference>
<reference evidence="8" key="1">
    <citation type="submission" date="2020-11" db="EMBL/GenBank/DDBJ databases">
        <authorList>
            <consortium name="DOE Joint Genome Institute"/>
            <person name="Ahrendt S."/>
            <person name="Riley R."/>
            <person name="Andreopoulos W."/>
            <person name="Labutti K."/>
            <person name="Pangilinan J."/>
            <person name="Ruiz-Duenas F.J."/>
            <person name="Barrasa J.M."/>
            <person name="Sanchez-Garcia M."/>
            <person name="Camarero S."/>
            <person name="Miyauchi S."/>
            <person name="Serrano A."/>
            <person name="Linde D."/>
            <person name="Babiker R."/>
            <person name="Drula E."/>
            <person name="Ayuso-Fernandez I."/>
            <person name="Pacheco R."/>
            <person name="Padilla G."/>
            <person name="Ferreira P."/>
            <person name="Barriuso J."/>
            <person name="Kellner H."/>
            <person name="Castanera R."/>
            <person name="Alfaro M."/>
            <person name="Ramirez L."/>
            <person name="Pisabarro A.G."/>
            <person name="Kuo A."/>
            <person name="Tritt A."/>
            <person name="Lipzen A."/>
            <person name="He G."/>
            <person name="Yan M."/>
            <person name="Ng V."/>
            <person name="Cullen D."/>
            <person name="Martin F."/>
            <person name="Rosso M.-N."/>
            <person name="Henrissat B."/>
            <person name="Hibbett D."/>
            <person name="Martinez A.T."/>
            <person name="Grigoriev I.V."/>
        </authorList>
    </citation>
    <scope>NUCLEOTIDE SEQUENCE</scope>
    <source>
        <strain evidence="8">CBS 506.95</strain>
    </source>
</reference>
<evidence type="ECO:0000259" key="7">
    <source>
        <dbReference type="SMART" id="SM00317"/>
    </source>
</evidence>
<name>A0A9P6E3S0_9AGAR</name>
<protein>
    <recommendedName>
        <fullName evidence="10">PHD-type domain-containing protein</fullName>
    </recommendedName>
</protein>
<dbReference type="SMART" id="SM00249">
    <property type="entry name" value="PHD"/>
    <property type="match status" value="1"/>
</dbReference>
<dbReference type="Gene3D" id="2.170.270.10">
    <property type="entry name" value="SET domain"/>
    <property type="match status" value="1"/>
</dbReference>
<evidence type="ECO:0000256" key="3">
    <source>
        <dbReference type="ARBA" id="ARBA00022833"/>
    </source>
</evidence>
<dbReference type="Pfam" id="PF20826">
    <property type="entry name" value="PHD_5"/>
    <property type="match status" value="1"/>
</dbReference>